<name>A0ABV1A9D8_9TELE</name>
<protein>
    <recommendedName>
        <fullName evidence="4">Neurobeachin beta-propeller domain-containing protein</fullName>
    </recommendedName>
</protein>
<dbReference type="SUPFAM" id="SSF50978">
    <property type="entry name" value="WD40 repeat-like"/>
    <property type="match status" value="1"/>
</dbReference>
<keyword evidence="3" id="KW-0472">Membrane</keyword>
<dbReference type="InterPro" id="IPR050865">
    <property type="entry name" value="BEACH_Domain"/>
</dbReference>
<evidence type="ECO:0000313" key="5">
    <source>
        <dbReference type="EMBL" id="MEQ2314058.1"/>
    </source>
</evidence>
<dbReference type="InterPro" id="IPR001680">
    <property type="entry name" value="WD40_rpt"/>
</dbReference>
<evidence type="ECO:0000256" key="3">
    <source>
        <dbReference type="SAM" id="Phobius"/>
    </source>
</evidence>
<evidence type="ECO:0000259" key="4">
    <source>
        <dbReference type="Pfam" id="PF20426"/>
    </source>
</evidence>
<feature type="transmembrane region" description="Helical" evidence="3">
    <location>
        <begin position="62"/>
        <end position="81"/>
    </location>
</feature>
<feature type="domain" description="Neurobeachin beta-propeller" evidence="4">
    <location>
        <begin position="135"/>
        <end position="380"/>
    </location>
</feature>
<feature type="transmembrane region" description="Helical" evidence="3">
    <location>
        <begin position="21"/>
        <end position="42"/>
    </location>
</feature>
<feature type="non-terminal residue" evidence="5">
    <location>
        <position position="385"/>
    </location>
</feature>
<dbReference type="InterPro" id="IPR036322">
    <property type="entry name" value="WD40_repeat_dom_sf"/>
</dbReference>
<dbReference type="PANTHER" id="PTHR13743:SF64">
    <property type="entry name" value="LIPOPOLYSACCHARIDE-RESPONSIVE AND BEIGE-LIKE ANCHOR PROTEIN"/>
    <property type="match status" value="1"/>
</dbReference>
<dbReference type="Gene3D" id="2.130.10.10">
    <property type="entry name" value="YVTN repeat-like/Quinoprotein amine dehydrogenase"/>
    <property type="match status" value="1"/>
</dbReference>
<keyword evidence="1 2" id="KW-0853">WD repeat</keyword>
<feature type="repeat" description="WD" evidence="2">
    <location>
        <begin position="236"/>
        <end position="271"/>
    </location>
</feature>
<accession>A0ABV1A9D8</accession>
<keyword evidence="3" id="KW-1133">Transmembrane helix</keyword>
<evidence type="ECO:0000313" key="6">
    <source>
        <dbReference type="Proteomes" id="UP001469553"/>
    </source>
</evidence>
<dbReference type="InterPro" id="IPR046851">
    <property type="entry name" value="NBCH_WD40"/>
</dbReference>
<evidence type="ECO:0000256" key="1">
    <source>
        <dbReference type="ARBA" id="ARBA00022574"/>
    </source>
</evidence>
<dbReference type="EMBL" id="JAHRIP010085069">
    <property type="protein sequence ID" value="MEQ2314058.1"/>
    <property type="molecule type" value="Genomic_DNA"/>
</dbReference>
<sequence length="385" mass="42998">MLELNIFASFLANCFQVQSKATFFLFLNLNTASILFLTFSMFSYFLPFPSPVLLAATNLDCFPQLFFCLLLPFLATLPLSIHLSCRPSPVPEQYLLLQTPLMFTEQMQQDVIMVLKFPSNSPVTHVAANTQPGLTSPAIITVTANRLFSVNKWHGLTGHQNTGEQQYQLPVEIDPLIASNVGSHRRQISDLLDQSIQISSQCFVITADNRFILLCGFWDKSFRVYSTDTGKLTQIVFGHRDVVTCLARSESYIGGDCYVLTGSRDATLLLWYWNGKHSSIGESPGTEFTTPRAILTGHDYEVTCVSVCAELGLVISGCKEGPCLIHSMNGDLLRTLEATENCLRPRLIQSSTEGHCMIYYDKGQFCLFSVNGKLLRHMQVEDSIK</sequence>
<dbReference type="InterPro" id="IPR015943">
    <property type="entry name" value="WD40/YVTN_repeat-like_dom_sf"/>
</dbReference>
<comment type="caution">
    <text evidence="5">The sequence shown here is derived from an EMBL/GenBank/DDBJ whole genome shotgun (WGS) entry which is preliminary data.</text>
</comment>
<organism evidence="5 6">
    <name type="scientific">Ameca splendens</name>
    <dbReference type="NCBI Taxonomy" id="208324"/>
    <lineage>
        <taxon>Eukaryota</taxon>
        <taxon>Metazoa</taxon>
        <taxon>Chordata</taxon>
        <taxon>Craniata</taxon>
        <taxon>Vertebrata</taxon>
        <taxon>Euteleostomi</taxon>
        <taxon>Actinopterygii</taxon>
        <taxon>Neopterygii</taxon>
        <taxon>Teleostei</taxon>
        <taxon>Neoteleostei</taxon>
        <taxon>Acanthomorphata</taxon>
        <taxon>Ovalentaria</taxon>
        <taxon>Atherinomorphae</taxon>
        <taxon>Cyprinodontiformes</taxon>
        <taxon>Goodeidae</taxon>
        <taxon>Ameca</taxon>
    </lineage>
</organism>
<evidence type="ECO:0000256" key="2">
    <source>
        <dbReference type="PROSITE-ProRule" id="PRU00221"/>
    </source>
</evidence>
<proteinExistence type="predicted"/>
<gene>
    <name evidence="5" type="ORF">AMECASPLE_008181</name>
</gene>
<keyword evidence="6" id="KW-1185">Reference proteome</keyword>
<dbReference type="PROSITE" id="PS50082">
    <property type="entry name" value="WD_REPEATS_2"/>
    <property type="match status" value="1"/>
</dbReference>
<reference evidence="5 6" key="1">
    <citation type="submission" date="2021-06" db="EMBL/GenBank/DDBJ databases">
        <authorList>
            <person name="Palmer J.M."/>
        </authorList>
    </citation>
    <scope>NUCLEOTIDE SEQUENCE [LARGE SCALE GENOMIC DNA]</scope>
    <source>
        <strain evidence="5 6">AS_MEX2019</strain>
        <tissue evidence="5">Muscle</tissue>
    </source>
</reference>
<dbReference type="Proteomes" id="UP001469553">
    <property type="component" value="Unassembled WGS sequence"/>
</dbReference>
<dbReference type="Pfam" id="PF20426">
    <property type="entry name" value="NBCH_WD40"/>
    <property type="match status" value="1"/>
</dbReference>
<dbReference type="PANTHER" id="PTHR13743">
    <property type="entry name" value="BEIGE/BEACH-RELATED"/>
    <property type="match status" value="1"/>
</dbReference>
<dbReference type="SMART" id="SM00320">
    <property type="entry name" value="WD40"/>
    <property type="match status" value="2"/>
</dbReference>
<keyword evidence="3" id="KW-0812">Transmembrane</keyword>